<comment type="caution">
    <text evidence="5">The sequence shown here is derived from an EMBL/GenBank/DDBJ whole genome shotgun (WGS) entry which is preliminary data.</text>
</comment>
<keyword evidence="2" id="KW-0597">Phosphoprotein</keyword>
<dbReference type="InterPro" id="IPR020845">
    <property type="entry name" value="AMP-binding_CS"/>
</dbReference>
<dbReference type="EMBL" id="JAHOPB010000001">
    <property type="protein sequence ID" value="MBU8875656.1"/>
    <property type="molecule type" value="Genomic_DNA"/>
</dbReference>
<dbReference type="RefSeq" id="WP_216963240.1">
    <property type="nucleotide sequence ID" value="NZ_JAHOPB010000001.1"/>
</dbReference>
<dbReference type="Pfam" id="PF00550">
    <property type="entry name" value="PP-binding"/>
    <property type="match status" value="1"/>
</dbReference>
<evidence type="ECO:0000256" key="3">
    <source>
        <dbReference type="SAM" id="MobiDB-lite"/>
    </source>
</evidence>
<dbReference type="PANTHER" id="PTHR44845">
    <property type="entry name" value="CARRIER DOMAIN-CONTAINING PROTEIN"/>
    <property type="match status" value="1"/>
</dbReference>
<dbReference type="InterPro" id="IPR020802">
    <property type="entry name" value="TesA-like"/>
</dbReference>
<proteinExistence type="predicted"/>
<dbReference type="PROSITE" id="PS00455">
    <property type="entry name" value="AMP_BINDING"/>
    <property type="match status" value="1"/>
</dbReference>
<gene>
    <name evidence="5" type="ORF">KQ910_17920</name>
</gene>
<feature type="domain" description="Thioesterase TesA-like" evidence="4">
    <location>
        <begin position="635"/>
        <end position="858"/>
    </location>
</feature>
<dbReference type="InterPro" id="IPR025110">
    <property type="entry name" value="AMP-bd_C"/>
</dbReference>
<dbReference type="Proteomes" id="UP000727907">
    <property type="component" value="Unassembled WGS sequence"/>
</dbReference>
<evidence type="ECO:0000256" key="2">
    <source>
        <dbReference type="ARBA" id="ARBA00022553"/>
    </source>
</evidence>
<keyword evidence="6" id="KW-1185">Reference proteome</keyword>
<reference evidence="5 6" key="1">
    <citation type="submission" date="2021-06" db="EMBL/GenBank/DDBJ databases">
        <authorList>
            <person name="Lee D.H."/>
        </authorList>
    </citation>
    <scope>NUCLEOTIDE SEQUENCE [LARGE SCALE GENOMIC DNA]</scope>
    <source>
        <strain evidence="5 6">MMS21-HV4-11</strain>
    </source>
</reference>
<dbReference type="Pfam" id="PF00975">
    <property type="entry name" value="Thioesterase"/>
    <property type="match status" value="1"/>
</dbReference>
<dbReference type="InterPro" id="IPR009081">
    <property type="entry name" value="PP-bd_ACP"/>
</dbReference>
<dbReference type="Pfam" id="PF00501">
    <property type="entry name" value="AMP-binding"/>
    <property type="match status" value="1"/>
</dbReference>
<evidence type="ECO:0000313" key="6">
    <source>
        <dbReference type="Proteomes" id="UP000727907"/>
    </source>
</evidence>
<organism evidence="5 6">
    <name type="scientific">Reyranella humidisoli</name>
    <dbReference type="NCBI Taxonomy" id="2849149"/>
    <lineage>
        <taxon>Bacteria</taxon>
        <taxon>Pseudomonadati</taxon>
        <taxon>Pseudomonadota</taxon>
        <taxon>Alphaproteobacteria</taxon>
        <taxon>Hyphomicrobiales</taxon>
        <taxon>Reyranellaceae</taxon>
        <taxon>Reyranella</taxon>
    </lineage>
</organism>
<dbReference type="SMART" id="SM00824">
    <property type="entry name" value="PKS_TE"/>
    <property type="match status" value="1"/>
</dbReference>
<feature type="region of interest" description="Disordered" evidence="3">
    <location>
        <begin position="504"/>
        <end position="524"/>
    </location>
</feature>
<keyword evidence="1" id="KW-0596">Phosphopantetheine</keyword>
<evidence type="ECO:0000313" key="5">
    <source>
        <dbReference type="EMBL" id="MBU8875656.1"/>
    </source>
</evidence>
<accession>A0ABS6IM41</accession>
<sequence length="869" mass="93803">MLDLFQSAAEEFEDRVACEDLAGHLTYAQVWAACRRLSHRIDASVPAGQPVGILLPNEAAYPVAILACLASSRPCVMIDRQHPAERVAAIVRDAGVATVILRRSEIKGGLLLPAGIRTIVIDDALEGLPAAEQPLAEWPSASSTPPGAASFIVYTSGSTGQPKGIAISQRTILNRVGQLINAVHFRPDDKLLSLASPSTIAGLQHIFEALLTGAALVKLDLQRTGLGRVVQAIGEMGITMMFTTPAVWRSVARIDKVAPALASLRCVHSSGDALLAVDLEQLRGLLSKDCHVLSSYGATEAPAILQWFVPPKFRTDGPRVPAGYPLPGFTVALLDDAGKAVQQGEPGELFVRSSWMSLGLWRGGAVHPGLFQQDMNNLEPVYRTGDIASRGPDGLVAMLGRKDRQIKVLGNRVELAEIETALRLLPEVADAAVVARATVGESTLFAFVVLREAVSSSVAVSIRKHLKERLPAYMEPSELFVLDELPLLPGRKVDEEALLAHAAQRSTVKSGPLPPPASAHPTPRSTDIVGEAWRLALGRPALQDGPSFDEAGGDSLRLLLLVLHLERLCGRSLPLDQFHAGLKPVEFAQVLDRLRERPSPVSQDALPMVFLVPGKWGDTPLLARFRMACAKSIRVVPTSYPDLGCLARGGHEDIVAHLVAQIEQFAPDGAILLAGYSLGGDFAYAVADQLSKRGRRISALLVLDTDAEHYNSGPPLERRGFVKRFSTLCRLAGNRDWGTMAEAILTPSLVTGPMGLHALRFLLSFRFPANSHFMFRLSWHLQSMLVQFHRGAWIRHAPPTRLSVPVLLFRSEEGGVDLGWHARTEKLTIVPVPGNHVSMLDRENSEVLVAEFNRAVHIASGQGAALSEG</sequence>
<evidence type="ECO:0000259" key="4">
    <source>
        <dbReference type="SMART" id="SM00824"/>
    </source>
</evidence>
<dbReference type="PANTHER" id="PTHR44845:SF6">
    <property type="entry name" value="BETA-ALANINE-ACTIVATING ENZYME"/>
    <property type="match status" value="1"/>
</dbReference>
<name>A0ABS6IM41_9HYPH</name>
<dbReference type="InterPro" id="IPR001031">
    <property type="entry name" value="Thioesterase"/>
</dbReference>
<protein>
    <submittedName>
        <fullName evidence="5">AMP-binding protein</fullName>
    </submittedName>
</protein>
<dbReference type="InterPro" id="IPR000873">
    <property type="entry name" value="AMP-dep_synth/lig_dom"/>
</dbReference>
<evidence type="ECO:0000256" key="1">
    <source>
        <dbReference type="ARBA" id="ARBA00022450"/>
    </source>
</evidence>
<dbReference type="Pfam" id="PF13193">
    <property type="entry name" value="AMP-binding_C"/>
    <property type="match status" value="1"/>
</dbReference>